<protein>
    <submittedName>
        <fullName evidence="2">Adenylate/guanylate cyclase domain-containing protein</fullName>
    </submittedName>
</protein>
<evidence type="ECO:0000313" key="3">
    <source>
        <dbReference type="Proteomes" id="UP000291892"/>
    </source>
</evidence>
<dbReference type="RefSeq" id="WP_027689882.1">
    <property type="nucleotide sequence ID" value="NZ_CP088108.1"/>
</dbReference>
<dbReference type="InterPro" id="IPR050697">
    <property type="entry name" value="Adenylyl/Guanylyl_Cyclase_3/4"/>
</dbReference>
<dbReference type="EMBL" id="SIKX01000003">
    <property type="protein sequence ID" value="TBF05161.1"/>
    <property type="molecule type" value="Genomic_DNA"/>
</dbReference>
<evidence type="ECO:0000313" key="2">
    <source>
        <dbReference type="EMBL" id="TBF05161.1"/>
    </source>
</evidence>
<comment type="caution">
    <text evidence="2">The sequence shown here is derived from an EMBL/GenBank/DDBJ whole genome shotgun (WGS) entry which is preliminary data.</text>
</comment>
<accession>A0AAE8Q6B5</accession>
<sequence>MEAPPLERKLAAILAADVEGYSRLMNVDEEQTLATLTSHRSIVDALIEKAHGQIFGTAGDSVLAEFPSIVHAFQSAVAIQQAMWRANQSLPEDRRMDFRIGINVGDVLVKNGDIFGDGVNIAARLEALADVGGICVTRGVRDHLRDRVDATFEDLGEQSVKNIVRPLRVFRVIFDPEGESMLDVAPLSGERSEFSSMEQSLQHDSDSDDEAGRIEVAFWESVQESDEPAEYLLYLKRFPAGQFAELACARLENGGTGEHDPRVEVAFWETVRDTDNPEMIEAYLAKYPHGQFSDLANILLADFHEKLTK</sequence>
<proteinExistence type="predicted"/>
<dbReference type="PROSITE" id="PS50125">
    <property type="entry name" value="GUANYLATE_CYCLASE_2"/>
    <property type="match status" value="1"/>
</dbReference>
<organism evidence="2 3">
    <name type="scientific">Rhizobium ruizarguesonis</name>
    <dbReference type="NCBI Taxonomy" id="2081791"/>
    <lineage>
        <taxon>Bacteria</taxon>
        <taxon>Pseudomonadati</taxon>
        <taxon>Pseudomonadota</taxon>
        <taxon>Alphaproteobacteria</taxon>
        <taxon>Hyphomicrobiales</taxon>
        <taxon>Rhizobiaceae</taxon>
        <taxon>Rhizobium/Agrobacterium group</taxon>
        <taxon>Rhizobium</taxon>
    </lineage>
</organism>
<dbReference type="GO" id="GO:0004016">
    <property type="term" value="F:adenylate cyclase activity"/>
    <property type="evidence" value="ECO:0007669"/>
    <property type="project" value="UniProtKB-ARBA"/>
</dbReference>
<dbReference type="InterPro" id="IPR001054">
    <property type="entry name" value="A/G_cyclase"/>
</dbReference>
<dbReference type="SUPFAM" id="SSF55073">
    <property type="entry name" value="Nucleotide cyclase"/>
    <property type="match status" value="1"/>
</dbReference>
<dbReference type="GO" id="GO:0035556">
    <property type="term" value="P:intracellular signal transduction"/>
    <property type="evidence" value="ECO:0007669"/>
    <property type="project" value="InterPro"/>
</dbReference>
<dbReference type="GO" id="GO:0006171">
    <property type="term" value="P:cAMP biosynthetic process"/>
    <property type="evidence" value="ECO:0007669"/>
    <property type="project" value="TreeGrafter"/>
</dbReference>
<dbReference type="PANTHER" id="PTHR43081:SF19">
    <property type="entry name" value="PH-SENSITIVE ADENYLATE CYCLASE RV1264"/>
    <property type="match status" value="1"/>
</dbReference>
<dbReference type="AlphaFoldDB" id="A0AAE8Q6B5"/>
<feature type="domain" description="Guanylate cyclase" evidence="1">
    <location>
        <begin position="12"/>
        <end position="126"/>
    </location>
</feature>
<reference evidence="2 3" key="1">
    <citation type="submission" date="2019-02" db="EMBL/GenBank/DDBJ databases">
        <title>The genomic architecture of introgression among sibling species of bacteria.</title>
        <authorList>
            <person name="Cavassim M.I.A."/>
            <person name="Moeskjaer S."/>
            <person name="Moslemi C."/>
            <person name="Fields B."/>
            <person name="Bachmann A."/>
            <person name="Vilhjalmsson B."/>
            <person name="Schierup M.H."/>
            <person name="Young J.P.W."/>
            <person name="Andersen S.U."/>
        </authorList>
    </citation>
    <scope>NUCLEOTIDE SEQUENCE [LARGE SCALE GENOMIC DNA]</scope>
    <source>
        <strain evidence="2 3">SM42</strain>
        <plasmid evidence="2">pSM42_Rh02_Rh04</plasmid>
    </source>
</reference>
<evidence type="ECO:0000259" key="1">
    <source>
        <dbReference type="PROSITE" id="PS50125"/>
    </source>
</evidence>
<gene>
    <name evidence="2" type="ORF">ELG94_31210</name>
</gene>
<dbReference type="Pfam" id="PF00211">
    <property type="entry name" value="Guanylate_cyc"/>
    <property type="match status" value="1"/>
</dbReference>
<name>A0AAE8Q6B5_9HYPH</name>
<dbReference type="PANTHER" id="PTHR43081">
    <property type="entry name" value="ADENYLATE CYCLASE, TERMINAL-DIFFERENTIATION SPECIFIC-RELATED"/>
    <property type="match status" value="1"/>
</dbReference>
<dbReference type="Gene3D" id="3.30.70.1230">
    <property type="entry name" value="Nucleotide cyclase"/>
    <property type="match status" value="1"/>
</dbReference>
<dbReference type="Proteomes" id="UP000291892">
    <property type="component" value="Unassembled WGS sequence"/>
</dbReference>
<dbReference type="InterPro" id="IPR029787">
    <property type="entry name" value="Nucleotide_cyclase"/>
</dbReference>
<keyword evidence="2" id="KW-0614">Plasmid</keyword>
<geneLocation type="plasmid" evidence="2">
    <name>pSM42_Rh02_Rh04</name>
</geneLocation>
<dbReference type="CDD" id="cd07302">
    <property type="entry name" value="CHD"/>
    <property type="match status" value="1"/>
</dbReference>